<dbReference type="PANTHER" id="PTHR37067">
    <property type="entry name" value="PX DOMAIN-CONTAINING PROTEIN"/>
    <property type="match status" value="1"/>
</dbReference>
<name>A0ABP1A1Z8_9BRYO</name>
<dbReference type="PANTHER" id="PTHR37067:SF3">
    <property type="entry name" value="PX DOMAIN-CONTAINING PROTEIN"/>
    <property type="match status" value="1"/>
</dbReference>
<sequence>MFCIEVIDPDQSDDNDDGEIKYMSIELMRINVAGIKNHIRDQGSVAGKFFDALNVADQNAVIKKIASYAIMFVMGLTGVKAERDENNQPLDHDAPPVMPQQLVTLRPAKFIQEVHDKYCECLQKF</sequence>
<dbReference type="Proteomes" id="UP001497522">
    <property type="component" value="Unassembled WGS sequence"/>
</dbReference>
<reference evidence="1" key="1">
    <citation type="submission" date="2024-03" db="EMBL/GenBank/DDBJ databases">
        <authorList>
            <consortium name="ELIXIR-Norway"/>
            <consortium name="Elixir Norway"/>
        </authorList>
    </citation>
    <scope>NUCLEOTIDE SEQUENCE</scope>
</reference>
<dbReference type="EMBL" id="CAXHBF010000138">
    <property type="protein sequence ID" value="CAK9855271.1"/>
    <property type="molecule type" value="Genomic_DNA"/>
</dbReference>
<keyword evidence="2" id="KW-1185">Reference proteome</keyword>
<accession>A0ABP1A1Z8</accession>
<proteinExistence type="predicted"/>
<protein>
    <submittedName>
        <fullName evidence="1">Uncharacterized protein</fullName>
    </submittedName>
</protein>
<evidence type="ECO:0000313" key="1">
    <source>
        <dbReference type="EMBL" id="CAK9855271.1"/>
    </source>
</evidence>
<gene>
    <name evidence="1" type="ORF">CSSPJE1EN2_LOCUS25203</name>
</gene>
<organism evidence="1 2">
    <name type="scientific">Sphagnum jensenii</name>
    <dbReference type="NCBI Taxonomy" id="128206"/>
    <lineage>
        <taxon>Eukaryota</taxon>
        <taxon>Viridiplantae</taxon>
        <taxon>Streptophyta</taxon>
        <taxon>Embryophyta</taxon>
        <taxon>Bryophyta</taxon>
        <taxon>Sphagnophytina</taxon>
        <taxon>Sphagnopsida</taxon>
        <taxon>Sphagnales</taxon>
        <taxon>Sphagnaceae</taxon>
        <taxon>Sphagnum</taxon>
    </lineage>
</organism>
<evidence type="ECO:0000313" key="2">
    <source>
        <dbReference type="Proteomes" id="UP001497522"/>
    </source>
</evidence>
<comment type="caution">
    <text evidence="1">The sequence shown here is derived from an EMBL/GenBank/DDBJ whole genome shotgun (WGS) entry which is preliminary data.</text>
</comment>